<name>A0ABP9HB93_9ACTN</name>
<feature type="transmembrane region" description="Helical" evidence="1">
    <location>
        <begin position="33"/>
        <end position="52"/>
    </location>
</feature>
<protein>
    <recommendedName>
        <fullName evidence="4">Integral membrane protein</fullName>
    </recommendedName>
</protein>
<proteinExistence type="predicted"/>
<dbReference type="EMBL" id="BAABIL010000072">
    <property type="protein sequence ID" value="GAA4966163.1"/>
    <property type="molecule type" value="Genomic_DNA"/>
</dbReference>
<dbReference type="Proteomes" id="UP001501195">
    <property type="component" value="Unassembled WGS sequence"/>
</dbReference>
<organism evidence="2 3">
    <name type="scientific">Kineococcus glutinatus</name>
    <dbReference type="NCBI Taxonomy" id="1070872"/>
    <lineage>
        <taxon>Bacteria</taxon>
        <taxon>Bacillati</taxon>
        <taxon>Actinomycetota</taxon>
        <taxon>Actinomycetes</taxon>
        <taxon>Kineosporiales</taxon>
        <taxon>Kineosporiaceae</taxon>
        <taxon>Kineococcus</taxon>
    </lineage>
</organism>
<evidence type="ECO:0000313" key="2">
    <source>
        <dbReference type="EMBL" id="GAA4966163.1"/>
    </source>
</evidence>
<keyword evidence="1" id="KW-1133">Transmembrane helix</keyword>
<comment type="caution">
    <text evidence="2">The sequence shown here is derived from an EMBL/GenBank/DDBJ whole genome shotgun (WGS) entry which is preliminary data.</text>
</comment>
<evidence type="ECO:0008006" key="4">
    <source>
        <dbReference type="Google" id="ProtNLM"/>
    </source>
</evidence>
<gene>
    <name evidence="2" type="ORF">GCM10023225_06480</name>
</gene>
<accession>A0ABP9HB93</accession>
<reference evidence="3" key="1">
    <citation type="journal article" date="2019" name="Int. J. Syst. Evol. Microbiol.">
        <title>The Global Catalogue of Microorganisms (GCM) 10K type strain sequencing project: providing services to taxonomists for standard genome sequencing and annotation.</title>
        <authorList>
            <consortium name="The Broad Institute Genomics Platform"/>
            <consortium name="The Broad Institute Genome Sequencing Center for Infectious Disease"/>
            <person name="Wu L."/>
            <person name="Ma J."/>
        </authorList>
    </citation>
    <scope>NUCLEOTIDE SEQUENCE [LARGE SCALE GENOMIC DNA]</scope>
    <source>
        <strain evidence="3">JCM 18126</strain>
    </source>
</reference>
<keyword evidence="1" id="KW-0812">Transmembrane</keyword>
<keyword evidence="3" id="KW-1185">Reference proteome</keyword>
<sequence>MVALVGFEALLALAGAAYEVRGLLVSRATEPGAAVALAASALLLAVALVLGARGLLAGRRGVRAPLLVWQVLQLAVGLPQFGGGTTWAGLLLSVPAALVLAGLFSRDVLPDPER</sequence>
<evidence type="ECO:0000256" key="1">
    <source>
        <dbReference type="SAM" id="Phobius"/>
    </source>
</evidence>
<keyword evidence="1" id="KW-0472">Membrane</keyword>
<evidence type="ECO:0000313" key="3">
    <source>
        <dbReference type="Proteomes" id="UP001501195"/>
    </source>
</evidence>